<dbReference type="Pfam" id="PF04309">
    <property type="entry name" value="G3P_antiterm"/>
    <property type="match status" value="1"/>
</dbReference>
<dbReference type="GO" id="GO:0006355">
    <property type="term" value="P:regulation of DNA-templated transcription"/>
    <property type="evidence" value="ECO:0007669"/>
    <property type="project" value="InterPro"/>
</dbReference>
<name>A0A9D1NUR0_9FIRM</name>
<dbReference type="InterPro" id="IPR013785">
    <property type="entry name" value="Aldolase_TIM"/>
</dbReference>
<organism evidence="1 2">
    <name type="scientific">Candidatus Pullilachnospira stercoravium</name>
    <dbReference type="NCBI Taxonomy" id="2840913"/>
    <lineage>
        <taxon>Bacteria</taxon>
        <taxon>Bacillati</taxon>
        <taxon>Bacillota</taxon>
        <taxon>Clostridia</taxon>
        <taxon>Lachnospirales</taxon>
        <taxon>Lachnospiraceae</taxon>
        <taxon>Lachnospiraceae incertae sedis</taxon>
        <taxon>Candidatus Pullilachnospira</taxon>
    </lineage>
</organism>
<dbReference type="PANTHER" id="PTHR35787">
    <property type="entry name" value="GLYCEROL UPTAKE OPERON ANTITERMINATOR REGULATORY PROTEIN"/>
    <property type="match status" value="1"/>
</dbReference>
<evidence type="ECO:0000313" key="2">
    <source>
        <dbReference type="Proteomes" id="UP000886723"/>
    </source>
</evidence>
<comment type="caution">
    <text evidence="1">The sequence shown here is derived from an EMBL/GenBank/DDBJ whole genome shotgun (WGS) entry which is preliminary data.</text>
</comment>
<reference evidence="1" key="1">
    <citation type="submission" date="2020-10" db="EMBL/GenBank/DDBJ databases">
        <authorList>
            <person name="Gilroy R."/>
        </authorList>
    </citation>
    <scope>NUCLEOTIDE SEQUENCE</scope>
    <source>
        <strain evidence="1">ChiBcec2-4451</strain>
    </source>
</reference>
<gene>
    <name evidence="1" type="ORF">IAA63_08630</name>
</gene>
<dbReference type="PANTHER" id="PTHR35787:SF1">
    <property type="entry name" value="GLYCEROL UPTAKE OPERON ANTITERMINATOR REGULATORY PROTEIN"/>
    <property type="match status" value="1"/>
</dbReference>
<dbReference type="GO" id="GO:0006071">
    <property type="term" value="P:glycerol metabolic process"/>
    <property type="evidence" value="ECO:0007669"/>
    <property type="project" value="InterPro"/>
</dbReference>
<accession>A0A9D1NUR0</accession>
<reference evidence="1" key="2">
    <citation type="journal article" date="2021" name="PeerJ">
        <title>Extensive microbial diversity within the chicken gut microbiome revealed by metagenomics and culture.</title>
        <authorList>
            <person name="Gilroy R."/>
            <person name="Ravi A."/>
            <person name="Getino M."/>
            <person name="Pursley I."/>
            <person name="Horton D.L."/>
            <person name="Alikhan N.F."/>
            <person name="Baker D."/>
            <person name="Gharbi K."/>
            <person name="Hall N."/>
            <person name="Watson M."/>
            <person name="Adriaenssens E.M."/>
            <person name="Foster-Nyarko E."/>
            <person name="Jarju S."/>
            <person name="Secka A."/>
            <person name="Antonio M."/>
            <person name="Oren A."/>
            <person name="Chaudhuri R.R."/>
            <person name="La Ragione R."/>
            <person name="Hildebrand F."/>
            <person name="Pallen M.J."/>
        </authorList>
    </citation>
    <scope>NUCLEOTIDE SEQUENCE</scope>
    <source>
        <strain evidence="1">ChiBcec2-4451</strain>
    </source>
</reference>
<protein>
    <submittedName>
        <fullName evidence="1">Glycerol-3-phosphate responsive antiterminator</fullName>
    </submittedName>
</protein>
<dbReference type="InterPro" id="IPR006699">
    <property type="entry name" value="GlpP"/>
</dbReference>
<sequence length="187" mass="20732">MKNMMEELENCPIITAVKDEEGLKECIRSDSSMVFILYGDVCSIARIVKTVRDAGKIAVVHLDLIQGLSPKEAALEYIRRATCADGIITTRPALIHRAKELGFFTVLRFFVIDSMAYENIQRQTASAKPDVVEILPGLMPKVIRQIRKSIRRPVIAGGLISEKEDILAALDAGAVAISTTNKKVWFM</sequence>
<dbReference type="Gene3D" id="3.20.20.70">
    <property type="entry name" value="Aldolase class I"/>
    <property type="match status" value="1"/>
</dbReference>
<dbReference type="SUPFAM" id="SSF110391">
    <property type="entry name" value="GlpP-like"/>
    <property type="match status" value="1"/>
</dbReference>
<evidence type="ECO:0000313" key="1">
    <source>
        <dbReference type="EMBL" id="HIV13185.1"/>
    </source>
</evidence>
<dbReference type="EMBL" id="DVON01000182">
    <property type="protein sequence ID" value="HIV13185.1"/>
    <property type="molecule type" value="Genomic_DNA"/>
</dbReference>
<dbReference type="PIRSF" id="PIRSF016897">
    <property type="entry name" value="GlpP"/>
    <property type="match status" value="1"/>
</dbReference>
<proteinExistence type="predicted"/>
<dbReference type="Proteomes" id="UP000886723">
    <property type="component" value="Unassembled WGS sequence"/>
</dbReference>
<dbReference type="AlphaFoldDB" id="A0A9D1NUR0"/>